<dbReference type="Pfam" id="PF14223">
    <property type="entry name" value="Retrotran_gag_2"/>
    <property type="match status" value="1"/>
</dbReference>
<dbReference type="InterPro" id="IPR013103">
    <property type="entry name" value="RVT_2"/>
</dbReference>
<feature type="region of interest" description="Disordered" evidence="2">
    <location>
        <begin position="589"/>
        <end position="609"/>
    </location>
</feature>
<keyword evidence="5" id="KW-1185">Reference proteome</keyword>
<dbReference type="EMBL" id="JAUUTY010000001">
    <property type="protein sequence ID" value="KAK1696947.1"/>
    <property type="molecule type" value="Genomic_DNA"/>
</dbReference>
<evidence type="ECO:0000256" key="2">
    <source>
        <dbReference type="SAM" id="MobiDB-lite"/>
    </source>
</evidence>
<dbReference type="PANTHER" id="PTHR35317:SF38">
    <property type="entry name" value="RNA-DIRECTED DNA POLYMERASE"/>
    <property type="match status" value="1"/>
</dbReference>
<organism evidence="4 5">
    <name type="scientific">Lolium multiflorum</name>
    <name type="common">Italian ryegrass</name>
    <name type="synonym">Lolium perenne subsp. multiflorum</name>
    <dbReference type="NCBI Taxonomy" id="4521"/>
    <lineage>
        <taxon>Eukaryota</taxon>
        <taxon>Viridiplantae</taxon>
        <taxon>Streptophyta</taxon>
        <taxon>Embryophyta</taxon>
        <taxon>Tracheophyta</taxon>
        <taxon>Spermatophyta</taxon>
        <taxon>Magnoliopsida</taxon>
        <taxon>Liliopsida</taxon>
        <taxon>Poales</taxon>
        <taxon>Poaceae</taxon>
        <taxon>BOP clade</taxon>
        <taxon>Pooideae</taxon>
        <taxon>Poodae</taxon>
        <taxon>Poeae</taxon>
        <taxon>Poeae Chloroplast Group 2 (Poeae type)</taxon>
        <taxon>Loliodinae</taxon>
        <taxon>Loliinae</taxon>
        <taxon>Lolium</taxon>
    </lineage>
</organism>
<dbReference type="Pfam" id="PF00098">
    <property type="entry name" value="zf-CCHC"/>
    <property type="match status" value="2"/>
</dbReference>
<dbReference type="PROSITE" id="PS50158">
    <property type="entry name" value="ZF_CCHC"/>
    <property type="match status" value="2"/>
</dbReference>
<feature type="compositionally biased region" description="Basic and acidic residues" evidence="2">
    <location>
        <begin position="589"/>
        <end position="605"/>
    </location>
</feature>
<keyword evidence="1" id="KW-0863">Zinc-finger</keyword>
<dbReference type="AlphaFoldDB" id="A0AAD8X7F0"/>
<comment type="caution">
    <text evidence="4">The sequence shown here is derived from an EMBL/GenBank/DDBJ whole genome shotgun (WGS) entry which is preliminary data.</text>
</comment>
<evidence type="ECO:0000259" key="3">
    <source>
        <dbReference type="PROSITE" id="PS50158"/>
    </source>
</evidence>
<dbReference type="Proteomes" id="UP001231189">
    <property type="component" value="Unassembled WGS sequence"/>
</dbReference>
<dbReference type="Gene3D" id="4.10.60.10">
    <property type="entry name" value="Zinc finger, CCHC-type"/>
    <property type="match status" value="2"/>
</dbReference>
<dbReference type="GO" id="GO:0003676">
    <property type="term" value="F:nucleic acid binding"/>
    <property type="evidence" value="ECO:0007669"/>
    <property type="project" value="InterPro"/>
</dbReference>
<dbReference type="Pfam" id="PF07727">
    <property type="entry name" value="RVT_2"/>
    <property type="match status" value="1"/>
</dbReference>
<protein>
    <recommendedName>
        <fullName evidence="3">CCHC-type domain-containing protein</fullName>
    </recommendedName>
</protein>
<dbReference type="Pfam" id="PF22936">
    <property type="entry name" value="Pol_BBD"/>
    <property type="match status" value="1"/>
</dbReference>
<keyword evidence="1" id="KW-0862">Zinc</keyword>
<name>A0AAD8X7F0_LOLMU</name>
<dbReference type="InterPro" id="IPR001878">
    <property type="entry name" value="Znf_CCHC"/>
</dbReference>
<sequence>MVKVGETSAPVVETVGPALYPRLDRKDYGLWALNMEVAMEAAEIWEAVDPGGDDYVKGGANYTKDRKALTAIYSVVPKDVMQHLVGKKSAKDAWEAIKILHQGHIRVREAHLQSLTKSYEDLKMEESETVDQFAARFVTLINAIRGYGQRLDEVKNVRRFLRAAPARYMQIVTSIEQCIDLNTLTVDDLVGRFKAHDERIRLSFDDPEQSEHLMLTKQQWMTLSKEKQGGSTSRSNGKEKQRPAKKYNAEQEEDDEAPPRRKFDIKKVRCHNCGKLGHFKSDCREPPKERAFMAQQGDDGPMMLMLEECEHMDKEELAPPVSAMEIVMLVEEKVYLHDKRGTKTGGNVWCLDTGASNHMTGDKSLFSELDLSVGGTVRFGDGSTVDIAGRGNVLLEMQYGGPKSNKLMRYGALRKSLNSLSVPYDKFVAGCIIAKLPPSWRNFATTLKHKRQEISVENPIASLDVEELGLRIIRERRGRSSANMVQKKPYSKNKGNNKPSFNKPMKTTTFKKKKMINKADLSCFTCGEAGHFSKDYPERADRKKKARQVNTVTASNADGYGRPGFFRLDGEWVTCFCVVLARTSNEYFEQSHENVTEKDDNETPKRSKRRRIEKSFGDDFIVYLVDDTPTSIAEAYASPDADDWKEAVHNEMDSILSNGTWELSERPHGCKPVGCKWVFKKKLRPDGTIEKYKARLVAKGYTQREGEDYFDTYSLSLDLPPFEYYYPWLPPMVLSFIKWT</sequence>
<reference evidence="4" key="1">
    <citation type="submission" date="2023-07" db="EMBL/GenBank/DDBJ databases">
        <title>A chromosome-level genome assembly of Lolium multiflorum.</title>
        <authorList>
            <person name="Chen Y."/>
            <person name="Copetti D."/>
            <person name="Kolliker R."/>
            <person name="Studer B."/>
        </authorList>
    </citation>
    <scope>NUCLEOTIDE SEQUENCE</scope>
    <source>
        <strain evidence="4">02402/16</strain>
        <tissue evidence="4">Leaf</tissue>
    </source>
</reference>
<dbReference type="GO" id="GO:0008270">
    <property type="term" value="F:zinc ion binding"/>
    <property type="evidence" value="ECO:0007669"/>
    <property type="project" value="UniProtKB-KW"/>
</dbReference>
<proteinExistence type="predicted"/>
<dbReference type="SMART" id="SM00343">
    <property type="entry name" value="ZnF_C2HC"/>
    <property type="match status" value="2"/>
</dbReference>
<dbReference type="InterPro" id="IPR036875">
    <property type="entry name" value="Znf_CCHC_sf"/>
</dbReference>
<evidence type="ECO:0000313" key="4">
    <source>
        <dbReference type="EMBL" id="KAK1696947.1"/>
    </source>
</evidence>
<accession>A0AAD8X7F0</accession>
<gene>
    <name evidence="4" type="ORF">QYE76_013644</name>
</gene>
<keyword evidence="1" id="KW-0479">Metal-binding</keyword>
<feature type="region of interest" description="Disordered" evidence="2">
    <location>
        <begin position="479"/>
        <end position="505"/>
    </location>
</feature>
<evidence type="ECO:0000256" key="1">
    <source>
        <dbReference type="PROSITE-ProRule" id="PRU00047"/>
    </source>
</evidence>
<dbReference type="InterPro" id="IPR054722">
    <property type="entry name" value="PolX-like_BBD"/>
</dbReference>
<feature type="region of interest" description="Disordered" evidence="2">
    <location>
        <begin position="222"/>
        <end position="260"/>
    </location>
</feature>
<dbReference type="SUPFAM" id="SSF57756">
    <property type="entry name" value="Retrovirus zinc finger-like domains"/>
    <property type="match status" value="2"/>
</dbReference>
<feature type="domain" description="CCHC-type" evidence="3">
    <location>
        <begin position="269"/>
        <end position="285"/>
    </location>
</feature>
<dbReference type="PANTHER" id="PTHR35317">
    <property type="entry name" value="OS04G0629600 PROTEIN"/>
    <property type="match status" value="1"/>
</dbReference>
<feature type="domain" description="CCHC-type" evidence="3">
    <location>
        <begin position="523"/>
        <end position="538"/>
    </location>
</feature>
<evidence type="ECO:0000313" key="5">
    <source>
        <dbReference type="Proteomes" id="UP001231189"/>
    </source>
</evidence>